<organism evidence="1 2">
    <name type="scientific">Parastrongyloides trichosuri</name>
    <name type="common">Possum-specific nematode worm</name>
    <dbReference type="NCBI Taxonomy" id="131310"/>
    <lineage>
        <taxon>Eukaryota</taxon>
        <taxon>Metazoa</taxon>
        <taxon>Ecdysozoa</taxon>
        <taxon>Nematoda</taxon>
        <taxon>Chromadorea</taxon>
        <taxon>Rhabditida</taxon>
        <taxon>Tylenchina</taxon>
        <taxon>Panagrolaimomorpha</taxon>
        <taxon>Strongyloidoidea</taxon>
        <taxon>Strongyloididae</taxon>
        <taxon>Parastrongyloides</taxon>
    </lineage>
</organism>
<name>A0A0N5A576_PARTI</name>
<dbReference type="InterPro" id="IPR036291">
    <property type="entry name" value="NAD(P)-bd_dom_sf"/>
</dbReference>
<dbReference type="WBParaSite" id="PTRK_0001686000.1">
    <property type="protein sequence ID" value="PTRK_0001686000.1"/>
    <property type="gene ID" value="PTRK_0001686000"/>
</dbReference>
<accession>A0A0N5A576</accession>
<protein>
    <submittedName>
        <fullName evidence="2">Uncharacterized protein</fullName>
    </submittedName>
</protein>
<reference evidence="2" key="1">
    <citation type="submission" date="2017-02" db="UniProtKB">
        <authorList>
            <consortium name="WormBaseParasite"/>
        </authorList>
    </citation>
    <scope>IDENTIFICATION</scope>
</reference>
<sequence length="163" mass="19274">MNHVKQICIFGYDTLIGRHLEKEFMEMYPNISLKFWQYKEPFQEYPNYSNILYGFNSIGKAVCGCQLVFNVLDHRDLSLTPSRFKMCYINETIPMTLANECQRNGNIPLIHLSTTLVQLSTKWPNVSGREKDVNELNEKEIPFYFYTKSKINIEKYLTKCMFK</sequence>
<dbReference type="AlphaFoldDB" id="A0A0N5A576"/>
<evidence type="ECO:0000313" key="1">
    <source>
        <dbReference type="Proteomes" id="UP000038045"/>
    </source>
</evidence>
<proteinExistence type="predicted"/>
<dbReference type="Proteomes" id="UP000038045">
    <property type="component" value="Unplaced"/>
</dbReference>
<evidence type="ECO:0000313" key="2">
    <source>
        <dbReference type="WBParaSite" id="PTRK_0001686000.1"/>
    </source>
</evidence>
<dbReference type="SUPFAM" id="SSF51735">
    <property type="entry name" value="NAD(P)-binding Rossmann-fold domains"/>
    <property type="match status" value="1"/>
</dbReference>
<keyword evidence="1" id="KW-1185">Reference proteome</keyword>